<dbReference type="PANTHER" id="PTHR10434:SF40">
    <property type="entry name" value="1-ACYL-SN-GLYCEROL-3-PHOSPHATE ACYLTRANSFERASE"/>
    <property type="match status" value="1"/>
</dbReference>
<dbReference type="GO" id="GO:0003841">
    <property type="term" value="F:1-acylglycerol-3-phosphate O-acyltransferase activity"/>
    <property type="evidence" value="ECO:0007669"/>
    <property type="project" value="TreeGrafter"/>
</dbReference>
<evidence type="ECO:0000256" key="4">
    <source>
        <dbReference type="SAM" id="Phobius"/>
    </source>
</evidence>
<evidence type="ECO:0000313" key="7">
    <source>
        <dbReference type="Proteomes" id="UP000219329"/>
    </source>
</evidence>
<keyword evidence="4" id="KW-1133">Transmembrane helix</keyword>
<organism evidence="6 7">
    <name type="scientific">OM182 bacterium MED-G28</name>
    <dbReference type="NCBI Taxonomy" id="1986256"/>
    <lineage>
        <taxon>Bacteria</taxon>
        <taxon>Pseudomonadati</taxon>
        <taxon>Pseudomonadota</taxon>
        <taxon>Gammaproteobacteria</taxon>
        <taxon>OMG group</taxon>
        <taxon>OM182 clade</taxon>
    </lineage>
</organism>
<keyword evidence="2 6" id="KW-0808">Transferase</keyword>
<evidence type="ECO:0000259" key="5">
    <source>
        <dbReference type="SMART" id="SM00563"/>
    </source>
</evidence>
<dbReference type="PANTHER" id="PTHR10434">
    <property type="entry name" value="1-ACYL-SN-GLYCEROL-3-PHOSPHATE ACYLTRANSFERASE"/>
    <property type="match status" value="1"/>
</dbReference>
<name>A0A2A5WE03_9GAMM</name>
<accession>A0A2A5WE03</accession>
<comment type="caution">
    <text evidence="6">The sequence shown here is derived from an EMBL/GenBank/DDBJ whole genome shotgun (WGS) entry which is preliminary data.</text>
</comment>
<dbReference type="Pfam" id="PF01553">
    <property type="entry name" value="Acyltransferase"/>
    <property type="match status" value="1"/>
</dbReference>
<evidence type="ECO:0000256" key="2">
    <source>
        <dbReference type="ARBA" id="ARBA00022679"/>
    </source>
</evidence>
<dbReference type="Proteomes" id="UP000219329">
    <property type="component" value="Unassembled WGS sequence"/>
</dbReference>
<dbReference type="EMBL" id="NTJZ01000003">
    <property type="protein sequence ID" value="PDH34477.1"/>
    <property type="molecule type" value="Genomic_DNA"/>
</dbReference>
<dbReference type="CDD" id="cd07989">
    <property type="entry name" value="LPLAT_AGPAT-like"/>
    <property type="match status" value="1"/>
</dbReference>
<proteinExistence type="predicted"/>
<dbReference type="InterPro" id="IPR002123">
    <property type="entry name" value="Plipid/glycerol_acylTrfase"/>
</dbReference>
<dbReference type="SMART" id="SM00563">
    <property type="entry name" value="PlsC"/>
    <property type="match status" value="1"/>
</dbReference>
<reference evidence="6 7" key="1">
    <citation type="submission" date="2017-08" db="EMBL/GenBank/DDBJ databases">
        <title>Fine stratification of microbial communities through a metagenomic profile of the photic zone.</title>
        <authorList>
            <person name="Haro-Moreno J.M."/>
            <person name="Lopez-Perez M."/>
            <person name="De La Torre J."/>
            <person name="Picazo A."/>
            <person name="Camacho A."/>
            <person name="Rodriguez-Valera F."/>
        </authorList>
    </citation>
    <scope>NUCLEOTIDE SEQUENCE [LARGE SCALE GENOMIC DNA]</scope>
    <source>
        <strain evidence="6">MED-G28</strain>
    </source>
</reference>
<feature type="domain" description="Phospholipid/glycerol acyltransferase" evidence="5">
    <location>
        <begin position="95"/>
        <end position="209"/>
    </location>
</feature>
<dbReference type="SUPFAM" id="SSF69593">
    <property type="entry name" value="Glycerol-3-phosphate (1)-acyltransferase"/>
    <property type="match status" value="1"/>
</dbReference>
<protein>
    <submittedName>
        <fullName evidence="6">1-acyl-sn-glycerol-3-phosphate acyltransferase</fullName>
    </submittedName>
</protein>
<keyword evidence="4" id="KW-0472">Membrane</keyword>
<evidence type="ECO:0000256" key="1">
    <source>
        <dbReference type="ARBA" id="ARBA00005189"/>
    </source>
</evidence>
<keyword evidence="3 6" id="KW-0012">Acyltransferase</keyword>
<evidence type="ECO:0000313" key="6">
    <source>
        <dbReference type="EMBL" id="PDH34477.1"/>
    </source>
</evidence>
<evidence type="ECO:0000256" key="3">
    <source>
        <dbReference type="ARBA" id="ARBA00023315"/>
    </source>
</evidence>
<dbReference type="AlphaFoldDB" id="A0A2A5WE03"/>
<sequence length="259" mass="28896">MSRFLTIYLVQLKIYSLSSNNQLLIFIRTVVFYSGFIPLTIVTCTMFILLFPCLSKNARYKLTAGWCDSVLSWLRLVCGVRYEVVGIENLPNTPTVFLANHQSSWETIFFYSLLCPVSPILKKELMRIPFWGWAMRLQNPIAIDRSKPREAGKSVLVQGVDRLENGNSVIVFPEGTRSVAGTVKRFSRGGAKLALAADVAIVPIAHNAGDCWPSRQFIKRPGFITVTVGKPIAVDGRDAGDLTTEVEQWISEQLHQASA</sequence>
<comment type="pathway">
    <text evidence="1">Lipid metabolism.</text>
</comment>
<gene>
    <name evidence="6" type="ORF">CNF02_03720</name>
</gene>
<dbReference type="GO" id="GO:0006654">
    <property type="term" value="P:phosphatidic acid biosynthetic process"/>
    <property type="evidence" value="ECO:0007669"/>
    <property type="project" value="TreeGrafter"/>
</dbReference>
<feature type="transmembrane region" description="Helical" evidence="4">
    <location>
        <begin position="25"/>
        <end position="51"/>
    </location>
</feature>
<keyword evidence="4" id="KW-0812">Transmembrane</keyword>